<dbReference type="PANTHER" id="PTHR15140">
    <property type="entry name" value="TUBULIN-SPECIFIC CHAPERONE E"/>
    <property type="match status" value="1"/>
</dbReference>
<dbReference type="InParanoid" id="A0A804JYB9"/>
<evidence type="ECO:0000313" key="2">
    <source>
        <dbReference type="EnsemblPlants" id="Ma07_p21770.1"/>
    </source>
</evidence>
<dbReference type="Gramene" id="Ma07_t21770.1">
    <property type="protein sequence ID" value="Ma07_p21770.1"/>
    <property type="gene ID" value="Ma07_g21770"/>
</dbReference>
<reference evidence="2" key="2">
    <citation type="submission" date="2021-05" db="UniProtKB">
        <authorList>
            <consortium name="EnsemblPlants"/>
        </authorList>
    </citation>
    <scope>IDENTIFICATION</scope>
    <source>
        <strain evidence="2">subsp. malaccensis</strain>
    </source>
</reference>
<dbReference type="Gene3D" id="3.80.10.10">
    <property type="entry name" value="Ribonuclease Inhibitor"/>
    <property type="match status" value="1"/>
</dbReference>
<dbReference type="EMBL" id="HG996473">
    <property type="protein sequence ID" value="CAG1857371.1"/>
    <property type="molecule type" value="Genomic_DNA"/>
</dbReference>
<keyword evidence="3" id="KW-1185">Reference proteome</keyword>
<proteinExistence type="predicted"/>
<dbReference type="Proteomes" id="UP000012960">
    <property type="component" value="Unplaced"/>
</dbReference>
<organism evidence="2 3">
    <name type="scientific">Musa acuminata subsp. malaccensis</name>
    <name type="common">Wild banana</name>
    <name type="synonym">Musa malaccensis</name>
    <dbReference type="NCBI Taxonomy" id="214687"/>
    <lineage>
        <taxon>Eukaryota</taxon>
        <taxon>Viridiplantae</taxon>
        <taxon>Streptophyta</taxon>
        <taxon>Embryophyta</taxon>
        <taxon>Tracheophyta</taxon>
        <taxon>Spermatophyta</taxon>
        <taxon>Magnoliopsida</taxon>
        <taxon>Liliopsida</taxon>
        <taxon>Zingiberales</taxon>
        <taxon>Musaceae</taxon>
        <taxon>Musa</taxon>
    </lineage>
</organism>
<evidence type="ECO:0000313" key="1">
    <source>
        <dbReference type="EMBL" id="CAG1857371.1"/>
    </source>
</evidence>
<reference evidence="1" key="1">
    <citation type="submission" date="2021-03" db="EMBL/GenBank/DDBJ databases">
        <authorList>
            <consortium name="Genoscope - CEA"/>
            <person name="William W."/>
        </authorList>
    </citation>
    <scope>NUCLEOTIDE SEQUENCE</scope>
    <source>
        <strain evidence="1">Doubled-haploid Pahang</strain>
    </source>
</reference>
<dbReference type="PANTHER" id="PTHR15140:SF37">
    <property type="entry name" value="UBIQUITIN-LIKE DOMAIN-CONTAINING PROTEIN"/>
    <property type="match status" value="1"/>
</dbReference>
<dbReference type="SUPFAM" id="SSF52047">
    <property type="entry name" value="RNI-like"/>
    <property type="match status" value="1"/>
</dbReference>
<gene>
    <name evidence="1" type="ORF">GSMUA_32670.1</name>
</gene>
<sequence length="154" mass="17869">MGGEALPANILCSSNHPHLRYLQLWGPLERLHMDNIHHDAPFLPNLASLFLAMTSRGERLVFPKGGFPRLQYLSLGTLQDLEEWRVEEGAMPCLRELRLWYCNKLRMLPEGLRGLTQLEILTLYGMQVFHKRMQKDIGDDYYKIQHVPSIQIEA</sequence>
<dbReference type="InterPro" id="IPR032675">
    <property type="entry name" value="LRR_dom_sf"/>
</dbReference>
<accession>A0A804JYB9</accession>
<dbReference type="OMA" id="HERVGIH"/>
<evidence type="ECO:0000313" key="3">
    <source>
        <dbReference type="Proteomes" id="UP000012960"/>
    </source>
</evidence>
<dbReference type="EnsemblPlants" id="Ma07_t21770.1">
    <property type="protein sequence ID" value="Ma07_p21770.1"/>
    <property type="gene ID" value="Ma07_g21770"/>
</dbReference>
<name>A0A804JYB9_MUSAM</name>
<dbReference type="AlphaFoldDB" id="A0A804JYB9"/>
<protein>
    <submittedName>
        <fullName evidence="1">(wild Malaysian banana) hypothetical protein</fullName>
    </submittedName>
</protein>